<feature type="compositionally biased region" description="Basic and acidic residues" evidence="1">
    <location>
        <begin position="985"/>
        <end position="994"/>
    </location>
</feature>
<proteinExistence type="predicted"/>
<dbReference type="Proteomes" id="UP000827549">
    <property type="component" value="Chromosome 5"/>
</dbReference>
<feature type="compositionally biased region" description="Acidic residues" evidence="1">
    <location>
        <begin position="153"/>
        <end position="183"/>
    </location>
</feature>
<feature type="region of interest" description="Disordered" evidence="1">
    <location>
        <begin position="38"/>
        <end position="429"/>
    </location>
</feature>
<accession>A0AAF0YEJ8</accession>
<dbReference type="GeneID" id="87810148"/>
<feature type="compositionally biased region" description="Acidic residues" evidence="1">
    <location>
        <begin position="214"/>
        <end position="228"/>
    </location>
</feature>
<feature type="compositionally biased region" description="Basic and acidic residues" evidence="1">
    <location>
        <begin position="103"/>
        <end position="130"/>
    </location>
</feature>
<feature type="region of interest" description="Disordered" evidence="1">
    <location>
        <begin position="498"/>
        <end position="848"/>
    </location>
</feature>
<feature type="compositionally biased region" description="Polar residues" evidence="1">
    <location>
        <begin position="1047"/>
        <end position="1058"/>
    </location>
</feature>
<feature type="compositionally biased region" description="Basic and acidic residues" evidence="1">
    <location>
        <begin position="823"/>
        <end position="838"/>
    </location>
</feature>
<feature type="compositionally biased region" description="Acidic residues" evidence="1">
    <location>
        <begin position="392"/>
        <end position="414"/>
    </location>
</feature>
<dbReference type="RefSeq" id="XP_062629475.1">
    <property type="nucleotide sequence ID" value="XM_062773491.1"/>
</dbReference>
<reference evidence="2" key="1">
    <citation type="submission" date="2023-10" db="EMBL/GenBank/DDBJ databases">
        <authorList>
            <person name="Noh H."/>
        </authorList>
    </citation>
    <scope>NUCLEOTIDE SEQUENCE</scope>
    <source>
        <strain evidence="2">DUCC4014</strain>
    </source>
</reference>
<feature type="compositionally biased region" description="Acidic residues" evidence="1">
    <location>
        <begin position="639"/>
        <end position="653"/>
    </location>
</feature>
<keyword evidence="3" id="KW-1185">Reference proteome</keyword>
<dbReference type="AlphaFoldDB" id="A0AAF0YEJ8"/>
<feature type="compositionally biased region" description="Acidic residues" evidence="1">
    <location>
        <begin position="523"/>
        <end position="537"/>
    </location>
</feature>
<feature type="compositionally biased region" description="Acidic residues" evidence="1">
    <location>
        <begin position="273"/>
        <end position="325"/>
    </location>
</feature>
<feature type="region of interest" description="Disordered" evidence="1">
    <location>
        <begin position="1"/>
        <end position="25"/>
    </location>
</feature>
<feature type="region of interest" description="Disordered" evidence="1">
    <location>
        <begin position="1127"/>
        <end position="1225"/>
    </location>
</feature>
<sequence length="1225" mass="132839">MTTPRVGVDIRRSRPPTAFDLFPSSDVSSWLDSLQAKIHQGLAGDPPPLSSRSPSPLRAVSPQPPAREENGYSHSLSDHQSSAHNEGLFGDEDDDDDAVSEGGESRDAHGDSENDDREPVDYYDETRAGRETSAVSQPSVASSRRPSYRQVSQDEEVYEIVDSDDEEQDEEAEGEEEEGDEDLDQGHGAAATYAYDARHSHQEGEWDDGQVTPYDDDQDNAYDEDGQGEDVLYGDVDLDAQYDTSFSPRRPQADEYDHNRGMPAVSHPQYFREDDDERAEISDNDEDEEDEDEEGEGDDDEGEEDEGEEEDDDDDEDGEDNEEEGDLSHNDYLARTPQASTPGRGSVNEPIELLESDDEEDEGEGEDDDEDDDEEEDDEEHASAPHHHLEVDYDDQVDEIDDDDDDDEGEDDFPADSSQSFDPTAGQFEHYLGDPSFAANVYHAAGVDLHVDHAGHAVVDSAFVVGVAAEFATSAGPSVPSPGDSMLTEAVAAVVEEEHASVREDAPGIPVDPVQTESVQPGDEIEVETEPPVVEEPESPRPESTAEATPELLVFVGDEDENPDEEEQEPEAIEVVDVDDENEAPEAEDDEAEEEDVVEEDEPVVEEERAVVEEDEVVDEEQRPLEVEEVELEEKVAVEEVEQVEEVEEEEPEPLERQETSEEPEVLERERSPHASNEAEVVEKDQQPQPLDDGSSLEATKADSGSTADSADEVQDDIPSNEIDANPTADMVQSDVELPPSEETKPTDLKIPEILSSQPVQTGEEGADADSSAAAVKIEDADVLAEDPPPQSSSGDATQEPGPGVPDGETADAGESSTAQAESKPEVGRLAEADEKPTVDPVAVEPRPLRHNHQLHRDTLAPTALQASSQAPASPTRRRTRSSQPLGSPPTTRSHCMFHKLQVADGDLSCIVVAPQCTLTDLVKIREERATVLGEVTPDERTLLQGHLHSVHDLHPVLRSKLSRIGVSVDDDEQCYVLSASEGAIEERRDPSPRKDRRLSSRASVGRSTKSPDPRALGSPSQAQVATPKRNTRSSSGGPSAPLAVSPLSTASNHLQPVTETTEPPPPELKTPQASSSRLLPEAAAAQTPSRRITRSMHASVDLTNAAPATEGLAMTDANHGLVTSVAEDEPATTTTDEPENNTQPDVEMEDTTAPADPPPTATSPAMGTRARKRKAELEEEVGGDLPAVDAGDAEPEAKRHAAEHATSGEPQPKRSRWGRFWPFG</sequence>
<feature type="compositionally biased region" description="Basic and acidic residues" evidence="1">
    <location>
        <begin position="381"/>
        <end position="391"/>
    </location>
</feature>
<feature type="compositionally biased region" description="Polar residues" evidence="1">
    <location>
        <begin position="133"/>
        <end position="151"/>
    </location>
</feature>
<name>A0AAF0YEJ8_9TREE</name>
<organism evidence="2 3">
    <name type="scientific">Vanrija pseudolonga</name>
    <dbReference type="NCBI Taxonomy" id="143232"/>
    <lineage>
        <taxon>Eukaryota</taxon>
        <taxon>Fungi</taxon>
        <taxon>Dikarya</taxon>
        <taxon>Basidiomycota</taxon>
        <taxon>Agaricomycotina</taxon>
        <taxon>Tremellomycetes</taxon>
        <taxon>Trichosporonales</taxon>
        <taxon>Trichosporonaceae</taxon>
        <taxon>Vanrija</taxon>
    </lineage>
</organism>
<feature type="compositionally biased region" description="Low complexity" evidence="1">
    <location>
        <begin position="861"/>
        <end position="875"/>
    </location>
</feature>
<evidence type="ECO:0000313" key="2">
    <source>
        <dbReference type="EMBL" id="WOO83449.1"/>
    </source>
</evidence>
<feature type="compositionally biased region" description="Acidic residues" evidence="1">
    <location>
        <begin position="89"/>
        <end position="99"/>
    </location>
</feature>
<feature type="region of interest" description="Disordered" evidence="1">
    <location>
        <begin position="984"/>
        <end position="1094"/>
    </location>
</feature>
<gene>
    <name evidence="2" type="primary">1a_1</name>
    <name evidence="2" type="ORF">LOC62_05G006973</name>
</gene>
<feature type="compositionally biased region" description="Polar residues" evidence="1">
    <location>
        <begin position="1001"/>
        <end position="1011"/>
    </location>
</feature>
<feature type="compositionally biased region" description="Acidic residues" evidence="1">
    <location>
        <begin position="352"/>
        <end position="380"/>
    </location>
</feature>
<feature type="region of interest" description="Disordered" evidence="1">
    <location>
        <begin position="861"/>
        <end position="893"/>
    </location>
</feature>
<feature type="compositionally biased region" description="Acidic residues" evidence="1">
    <location>
        <begin position="557"/>
        <end position="605"/>
    </location>
</feature>
<protein>
    <submittedName>
        <fullName evidence="2">Replicase polyprotein 1a</fullName>
    </submittedName>
</protein>
<feature type="compositionally biased region" description="Basic and acidic residues" evidence="1">
    <location>
        <begin position="654"/>
        <end position="673"/>
    </location>
</feature>
<evidence type="ECO:0000256" key="1">
    <source>
        <dbReference type="SAM" id="MobiDB-lite"/>
    </source>
</evidence>
<feature type="compositionally biased region" description="Polar residues" evidence="1">
    <location>
        <begin position="72"/>
        <end position="84"/>
    </location>
</feature>
<feature type="compositionally biased region" description="Basic and acidic residues" evidence="1">
    <location>
        <begin position="742"/>
        <end position="751"/>
    </location>
</feature>
<evidence type="ECO:0000313" key="3">
    <source>
        <dbReference type="Proteomes" id="UP000827549"/>
    </source>
</evidence>
<feature type="compositionally biased region" description="Basic and acidic residues" evidence="1">
    <location>
        <begin position="251"/>
        <end position="260"/>
    </location>
</feature>
<dbReference type="EMBL" id="CP086718">
    <property type="protein sequence ID" value="WOO83449.1"/>
    <property type="molecule type" value="Genomic_DNA"/>
</dbReference>